<accession>A0AAE4Z886</accession>
<dbReference type="PROSITE" id="PS51257">
    <property type="entry name" value="PROKAR_LIPOPROTEIN"/>
    <property type="match status" value="1"/>
</dbReference>
<dbReference type="Proteomes" id="UP000702544">
    <property type="component" value="Unassembled WGS sequence"/>
</dbReference>
<reference evidence="1 2" key="1">
    <citation type="submission" date="2020-01" db="EMBL/GenBank/DDBJ databases">
        <title>Genomes assembled from Gulf of Kutch pelagic sediment metagenomes.</title>
        <authorList>
            <person name="Chandrashekar M."/>
            <person name="Mahajan M.S."/>
            <person name="Dave K.J."/>
            <person name="Vatsa P."/>
            <person name="Nathani N.M."/>
        </authorList>
    </citation>
    <scope>NUCLEOTIDE SEQUENCE [LARGE SCALE GENOMIC DNA]</scope>
    <source>
        <strain evidence="1">KS3-K002</strain>
    </source>
</reference>
<gene>
    <name evidence="1" type="ORF">GWO12_10330</name>
</gene>
<comment type="caution">
    <text evidence="1">The sequence shown here is derived from an EMBL/GenBank/DDBJ whole genome shotgun (WGS) entry which is preliminary data.</text>
</comment>
<evidence type="ECO:0000313" key="1">
    <source>
        <dbReference type="EMBL" id="NIR75488.1"/>
    </source>
</evidence>
<organism evidence="1 2">
    <name type="scientific">Candidatus Kutchimonas denitrificans</name>
    <dbReference type="NCBI Taxonomy" id="3056748"/>
    <lineage>
        <taxon>Bacteria</taxon>
        <taxon>Pseudomonadati</taxon>
        <taxon>Gemmatimonadota</taxon>
        <taxon>Gemmatimonadia</taxon>
        <taxon>Candidatus Palauibacterales</taxon>
        <taxon>Candidatus Palauibacteraceae</taxon>
        <taxon>Candidatus Kutchimonas</taxon>
    </lineage>
</organism>
<sequence>MKPPNRYLAAASLLAMACGPGGDDREGSGASEGVLDELVATPPTTVIEYATSLQFLPFEAGRTRALILHFANTATADEVVTRYFGWQLVRNGWQTLLAVDSQTVPIRAPWRLMPVPALRLTVNADGDPDDLIFRVGASDYTLDLGNHLDAWEDRAGTWHEIRDALWIAGNQRAQGIVVSHRFARPEPERPVRFGAYERAILRSEDGAIIVLFHTSEPEVYGDPFAWMYADGLTRRWTALESRIVEVVNSSQLRRNVPVRLWFRIPEPDIRCELTAAERQFNEYPIDQGPKPYNALYRVRGWMEFSGERRSVEGLLERGEL</sequence>
<dbReference type="EMBL" id="JAACAK010000083">
    <property type="protein sequence ID" value="NIR75488.1"/>
    <property type="molecule type" value="Genomic_DNA"/>
</dbReference>
<name>A0AAE4Z886_9BACT</name>
<proteinExistence type="predicted"/>
<evidence type="ECO:0000313" key="2">
    <source>
        <dbReference type="Proteomes" id="UP000702544"/>
    </source>
</evidence>
<protein>
    <submittedName>
        <fullName evidence="1">Uncharacterized protein</fullName>
    </submittedName>
</protein>
<dbReference type="AlphaFoldDB" id="A0AAE4Z886"/>